<sequence>MLDTGNFVVASQAGANLWQSFDEPTDTLLPTQNLNLGAQLIAPYLEKNYSHGRFTFILQTDGNLLMYTTRYPTTTLDGAMLNSIFSNSVSMQDFYLRATIDYDGVFGQYAYPKTASSSTEVDEDWCRQACLSDCYCVVATYNSGTCLEEDRPSLEWVNFSSSSFKLSMPINTTILNTNDYHSTLITINVAAQTPVKLTSTNYLARKLQFQTLFIGYDLNGFIDGSHPCPNTFLQGTTTPNPAHHLWIRQDQLLLNAILGSLSPTIMSFIAQAHTSQEAWTILANTYAKPSRGRIKQVKSQFKHLTKGSLGISEFLQTIKTRADELVILGAPVDSEDISEKILEGLGPEYTELARVVQARDTPVSFDELHEKLLNFEASIHNTNHIAQPYFPASAHLANRAFSGPRAFPPGKHTGWRPTHSYNSRFSTPTSPGPHNSHPSQKPYLGFCQICKIQGHTAQYCPSYKLIPVTAPHNNNSGLLKPP</sequence>
<dbReference type="AlphaFoldDB" id="A0A8X8A307"/>
<name>A0A8X8A307_POPTO</name>
<feature type="region of interest" description="Disordered" evidence="1">
    <location>
        <begin position="407"/>
        <end position="437"/>
    </location>
</feature>
<dbReference type="Pfam" id="PF14223">
    <property type="entry name" value="Retrotran_gag_2"/>
    <property type="match status" value="1"/>
</dbReference>
<protein>
    <recommendedName>
        <fullName evidence="2">Bulb-type lectin domain-containing protein</fullName>
    </recommendedName>
</protein>
<reference evidence="3" key="1">
    <citation type="journal article" date="2020" name="bioRxiv">
        <title>Hybrid origin of Populus tomentosa Carr. identified through genome sequencing and phylogenomic analysis.</title>
        <authorList>
            <person name="An X."/>
            <person name="Gao K."/>
            <person name="Chen Z."/>
            <person name="Li J."/>
            <person name="Yang X."/>
            <person name="Yang X."/>
            <person name="Zhou J."/>
            <person name="Guo T."/>
            <person name="Zhao T."/>
            <person name="Huang S."/>
            <person name="Miao D."/>
            <person name="Khan W.U."/>
            <person name="Rao P."/>
            <person name="Ye M."/>
            <person name="Lei B."/>
            <person name="Liao W."/>
            <person name="Wang J."/>
            <person name="Ji L."/>
            <person name="Li Y."/>
            <person name="Guo B."/>
            <person name="Mustafa N.S."/>
            <person name="Li S."/>
            <person name="Yun Q."/>
            <person name="Keller S.R."/>
            <person name="Mao J."/>
            <person name="Zhang R."/>
            <person name="Strauss S.H."/>
        </authorList>
    </citation>
    <scope>NUCLEOTIDE SEQUENCE</scope>
    <source>
        <strain evidence="3">GM15</strain>
        <tissue evidence="3">Leaf</tissue>
    </source>
</reference>
<feature type="domain" description="Bulb-type lectin" evidence="2">
    <location>
        <begin position="1"/>
        <end position="36"/>
    </location>
</feature>
<dbReference type="PANTHER" id="PTHR47481">
    <property type="match status" value="1"/>
</dbReference>
<proteinExistence type="predicted"/>
<dbReference type="OrthoDB" id="851583at2759"/>
<dbReference type="Proteomes" id="UP000886885">
    <property type="component" value="Chromosome 3D"/>
</dbReference>
<dbReference type="PANTHER" id="PTHR47481:SF22">
    <property type="entry name" value="RETROTRANSPOSON GAG DOMAIN-CONTAINING PROTEIN"/>
    <property type="match status" value="1"/>
</dbReference>
<dbReference type="EMBL" id="JAAWWB010000006">
    <property type="protein sequence ID" value="KAG6781763.1"/>
    <property type="molecule type" value="Genomic_DNA"/>
</dbReference>
<dbReference type="Pfam" id="PF01453">
    <property type="entry name" value="B_lectin"/>
    <property type="match status" value="1"/>
</dbReference>
<accession>A0A8X8A307</accession>
<feature type="compositionally biased region" description="Polar residues" evidence="1">
    <location>
        <begin position="419"/>
        <end position="437"/>
    </location>
</feature>
<evidence type="ECO:0000313" key="3">
    <source>
        <dbReference type="EMBL" id="KAG6781763.1"/>
    </source>
</evidence>
<evidence type="ECO:0000313" key="4">
    <source>
        <dbReference type="Proteomes" id="UP000886885"/>
    </source>
</evidence>
<gene>
    <name evidence="3" type="ORF">POTOM_014676</name>
</gene>
<dbReference type="InterPro" id="IPR001480">
    <property type="entry name" value="Bulb-type_lectin_dom"/>
</dbReference>
<evidence type="ECO:0000259" key="2">
    <source>
        <dbReference type="Pfam" id="PF01453"/>
    </source>
</evidence>
<keyword evidence="4" id="KW-1185">Reference proteome</keyword>
<evidence type="ECO:0000256" key="1">
    <source>
        <dbReference type="SAM" id="MobiDB-lite"/>
    </source>
</evidence>
<organism evidence="3 4">
    <name type="scientific">Populus tomentosa</name>
    <name type="common">Chinese white poplar</name>
    <dbReference type="NCBI Taxonomy" id="118781"/>
    <lineage>
        <taxon>Eukaryota</taxon>
        <taxon>Viridiplantae</taxon>
        <taxon>Streptophyta</taxon>
        <taxon>Embryophyta</taxon>
        <taxon>Tracheophyta</taxon>
        <taxon>Spermatophyta</taxon>
        <taxon>Magnoliopsida</taxon>
        <taxon>eudicotyledons</taxon>
        <taxon>Gunneridae</taxon>
        <taxon>Pentapetalae</taxon>
        <taxon>rosids</taxon>
        <taxon>fabids</taxon>
        <taxon>Malpighiales</taxon>
        <taxon>Salicaceae</taxon>
        <taxon>Saliceae</taxon>
        <taxon>Populus</taxon>
    </lineage>
</organism>
<comment type="caution">
    <text evidence="3">The sequence shown here is derived from an EMBL/GenBank/DDBJ whole genome shotgun (WGS) entry which is preliminary data.</text>
</comment>